<gene>
    <name evidence="1" type="ORF">IRJ41_007727</name>
</gene>
<dbReference type="Proteomes" id="UP001059041">
    <property type="component" value="Linkage Group LG22"/>
</dbReference>
<evidence type="ECO:0000313" key="2">
    <source>
        <dbReference type="Proteomes" id="UP001059041"/>
    </source>
</evidence>
<reference evidence="1" key="1">
    <citation type="submission" date="2021-02" db="EMBL/GenBank/DDBJ databases">
        <title>Comparative genomics reveals that relaxation of natural selection precedes convergent phenotypic evolution of cavefish.</title>
        <authorList>
            <person name="Peng Z."/>
        </authorList>
    </citation>
    <scope>NUCLEOTIDE SEQUENCE</scope>
    <source>
        <tissue evidence="1">Muscle</tissue>
    </source>
</reference>
<name>A0A9W7TAW4_TRIRA</name>
<protein>
    <submittedName>
        <fullName evidence="1">Uncharacterized protein</fullName>
    </submittedName>
</protein>
<dbReference type="EMBL" id="JAFHDT010000022">
    <property type="protein sequence ID" value="KAI7793191.1"/>
    <property type="molecule type" value="Genomic_DNA"/>
</dbReference>
<comment type="caution">
    <text evidence="1">The sequence shown here is derived from an EMBL/GenBank/DDBJ whole genome shotgun (WGS) entry which is preliminary data.</text>
</comment>
<accession>A0A9W7TAW4</accession>
<evidence type="ECO:0000313" key="1">
    <source>
        <dbReference type="EMBL" id="KAI7793191.1"/>
    </source>
</evidence>
<proteinExistence type="predicted"/>
<dbReference type="AlphaFoldDB" id="A0A9W7TAW4"/>
<keyword evidence="2" id="KW-1185">Reference proteome</keyword>
<sequence length="260" mass="29668">MKAEKDLAEHTHTKHMFRGCENRDGELTAYCVVCVALFSRTGPDDEDHEILEEMIGTMHVQLDDGDHLWTFSKPFLDYFQFHWKIKTSIENVFVIITFSVNIVEQMVAPYWVSDWENPSHENTKEDILRKCFVCVRESLALRVIADPTSHESESWACFTGLSQSSSPVWRLSTEAFQEYLEAQRAELQHRAGEATLTPNPVEPIAGCRGQEGPLGGGWGGVELHSRFLPLTIPQKRAWKQRAAPLYNEDRMFQEAVVIAV</sequence>
<organism evidence="1 2">
    <name type="scientific">Triplophysa rosa</name>
    <name type="common">Cave loach</name>
    <dbReference type="NCBI Taxonomy" id="992332"/>
    <lineage>
        <taxon>Eukaryota</taxon>
        <taxon>Metazoa</taxon>
        <taxon>Chordata</taxon>
        <taxon>Craniata</taxon>
        <taxon>Vertebrata</taxon>
        <taxon>Euteleostomi</taxon>
        <taxon>Actinopterygii</taxon>
        <taxon>Neopterygii</taxon>
        <taxon>Teleostei</taxon>
        <taxon>Ostariophysi</taxon>
        <taxon>Cypriniformes</taxon>
        <taxon>Nemacheilidae</taxon>
        <taxon>Triplophysa</taxon>
    </lineage>
</organism>